<protein>
    <submittedName>
        <fullName evidence="1">Uncharacterized protein</fullName>
    </submittedName>
</protein>
<evidence type="ECO:0000313" key="2">
    <source>
        <dbReference type="Proteomes" id="UP001150603"/>
    </source>
</evidence>
<sequence>LVQDIKGEEPEVVQQEKQIRRAKRAERQTNPQVLEQATDDIFGDIEDDAFTAPPMPHQDAQDDYDFTYDFEHGHDDVGRLMEGYFAPHKKPDAIDEYEVVGTGAMPPAPPRPSDASYPSYKRSSKGKEPLVDVDGMSSASEPSSDEDGIIGYMGSSSRHLSGQREFSADDIRTERTVGTTTSAHGIQLPPQPQVLNEMSGDIVKVSVDAGDSANDKKDREFEIIDDYFAVPAPGELSEDNTLESATDRILTIALDVAKIEINLHSGQDWFDSVSSPRPRNSPSDALFLPSYLDDLNDAPNSVQSSVYGRPSLSLPEPRGPPSISPKRSPRLPMRRSLKPKIRLRATQVHAEFDMYAESSPLSYDLGLSIGLLEVLDEVEWSEWSKMLTRRRDPKTGLPA</sequence>
<accession>A0ACC1J0J1</accession>
<organism evidence="1 2">
    <name type="scientific">Linderina macrospora</name>
    <dbReference type="NCBI Taxonomy" id="4868"/>
    <lineage>
        <taxon>Eukaryota</taxon>
        <taxon>Fungi</taxon>
        <taxon>Fungi incertae sedis</taxon>
        <taxon>Zoopagomycota</taxon>
        <taxon>Kickxellomycotina</taxon>
        <taxon>Kickxellomycetes</taxon>
        <taxon>Kickxellales</taxon>
        <taxon>Kickxellaceae</taxon>
        <taxon>Linderina</taxon>
    </lineage>
</organism>
<comment type="caution">
    <text evidence="1">The sequence shown here is derived from an EMBL/GenBank/DDBJ whole genome shotgun (WGS) entry which is preliminary data.</text>
</comment>
<keyword evidence="2" id="KW-1185">Reference proteome</keyword>
<dbReference type="Proteomes" id="UP001150603">
    <property type="component" value="Unassembled WGS sequence"/>
</dbReference>
<feature type="non-terminal residue" evidence="1">
    <location>
        <position position="399"/>
    </location>
</feature>
<proteinExistence type="predicted"/>
<gene>
    <name evidence="1" type="ORF">FBU59_006209</name>
</gene>
<dbReference type="EMBL" id="JANBPW010005308">
    <property type="protein sequence ID" value="KAJ1932909.1"/>
    <property type="molecule type" value="Genomic_DNA"/>
</dbReference>
<name>A0ACC1J0J1_9FUNG</name>
<feature type="non-terminal residue" evidence="1">
    <location>
        <position position="1"/>
    </location>
</feature>
<evidence type="ECO:0000313" key="1">
    <source>
        <dbReference type="EMBL" id="KAJ1932909.1"/>
    </source>
</evidence>
<reference evidence="1" key="1">
    <citation type="submission" date="2022-07" db="EMBL/GenBank/DDBJ databases">
        <title>Phylogenomic reconstructions and comparative analyses of Kickxellomycotina fungi.</title>
        <authorList>
            <person name="Reynolds N.K."/>
            <person name="Stajich J.E."/>
            <person name="Barry K."/>
            <person name="Grigoriev I.V."/>
            <person name="Crous P."/>
            <person name="Smith M.E."/>
        </authorList>
    </citation>
    <scope>NUCLEOTIDE SEQUENCE</scope>
    <source>
        <strain evidence="1">NRRL 5244</strain>
    </source>
</reference>